<feature type="binding site" evidence="11">
    <location>
        <position position="34"/>
    </location>
    <ligand>
        <name>substrate</name>
    </ligand>
</feature>
<evidence type="ECO:0000256" key="10">
    <source>
        <dbReference type="ARBA" id="ARBA00048567"/>
    </source>
</evidence>
<keyword evidence="11" id="KW-0460">Magnesium</keyword>
<dbReference type="Proteomes" id="UP000078368">
    <property type="component" value="Unassembled WGS sequence"/>
</dbReference>
<comment type="function">
    <text evidence="11">Catalyzes the specific phosphorylation of the 3-hydroxyl group of shikimic acid using ATP as a cosubstrate.</text>
</comment>
<protein>
    <recommendedName>
        <fullName evidence="3 11">Shikimate kinase</fullName>
        <shortName evidence="11">SK</shortName>
        <ecNumber evidence="3 11">2.7.1.71</ecNumber>
    </recommendedName>
</protein>
<dbReference type="HAMAP" id="MF_00109">
    <property type="entry name" value="Shikimate_kinase"/>
    <property type="match status" value="1"/>
</dbReference>
<evidence type="ECO:0000256" key="4">
    <source>
        <dbReference type="ARBA" id="ARBA00022605"/>
    </source>
</evidence>
<feature type="binding site" evidence="11">
    <location>
        <begin position="12"/>
        <end position="17"/>
    </location>
    <ligand>
        <name>ATP</name>
        <dbReference type="ChEBI" id="CHEBI:30616"/>
    </ligand>
</feature>
<keyword evidence="11" id="KW-0479">Metal-binding</keyword>
<evidence type="ECO:0000256" key="9">
    <source>
        <dbReference type="ARBA" id="ARBA00023141"/>
    </source>
</evidence>
<evidence type="ECO:0000256" key="7">
    <source>
        <dbReference type="ARBA" id="ARBA00022777"/>
    </source>
</evidence>
<gene>
    <name evidence="11" type="primary">aroK</name>
    <name evidence="12" type="ORF">A4H34_07125</name>
</gene>
<evidence type="ECO:0000256" key="3">
    <source>
        <dbReference type="ARBA" id="ARBA00012154"/>
    </source>
</evidence>
<keyword evidence="11" id="KW-0963">Cytoplasm</keyword>
<dbReference type="Pfam" id="PF01202">
    <property type="entry name" value="SKI"/>
    <property type="match status" value="1"/>
</dbReference>
<dbReference type="UniPathway" id="UPA00053">
    <property type="reaction ID" value="UER00088"/>
</dbReference>
<dbReference type="CDD" id="cd00464">
    <property type="entry name" value="SK"/>
    <property type="match status" value="1"/>
</dbReference>
<comment type="subunit">
    <text evidence="11">Monomer.</text>
</comment>
<feature type="binding site" evidence="11">
    <location>
        <position position="80"/>
    </location>
    <ligand>
        <name>substrate</name>
    </ligand>
</feature>
<proteinExistence type="inferred from homology"/>
<dbReference type="GO" id="GO:0000287">
    <property type="term" value="F:magnesium ion binding"/>
    <property type="evidence" value="ECO:0007669"/>
    <property type="project" value="UniProtKB-UniRule"/>
</dbReference>
<keyword evidence="5 11" id="KW-0808">Transferase</keyword>
<feature type="binding site" evidence="11">
    <location>
        <position position="58"/>
    </location>
    <ligand>
        <name>substrate</name>
    </ligand>
</feature>
<comment type="pathway">
    <text evidence="1 11">Metabolic intermediate biosynthesis; chorismate biosynthesis; chorismate from D-erythrose 4-phosphate and phosphoenolpyruvate: step 5/7.</text>
</comment>
<feature type="binding site" evidence="11">
    <location>
        <position position="136"/>
    </location>
    <ligand>
        <name>substrate</name>
    </ligand>
</feature>
<dbReference type="PRINTS" id="PR01100">
    <property type="entry name" value="SHIKIMTKNASE"/>
</dbReference>
<evidence type="ECO:0000256" key="1">
    <source>
        <dbReference type="ARBA" id="ARBA00004842"/>
    </source>
</evidence>
<keyword evidence="13" id="KW-1185">Reference proteome</keyword>
<organism evidence="12 13">
    <name type="scientific">Peptidiphaga gingivicola</name>
    <dbReference type="NCBI Taxonomy" id="2741497"/>
    <lineage>
        <taxon>Bacteria</taxon>
        <taxon>Bacillati</taxon>
        <taxon>Actinomycetota</taxon>
        <taxon>Actinomycetes</taxon>
        <taxon>Actinomycetales</taxon>
        <taxon>Actinomycetaceae</taxon>
        <taxon>Peptidiphaga</taxon>
    </lineage>
</organism>
<evidence type="ECO:0000256" key="6">
    <source>
        <dbReference type="ARBA" id="ARBA00022741"/>
    </source>
</evidence>
<keyword evidence="8 11" id="KW-0067">ATP-binding</keyword>
<comment type="similarity">
    <text evidence="2 11">Belongs to the shikimate kinase family.</text>
</comment>
<comment type="caution">
    <text evidence="12">The sequence shown here is derived from an EMBL/GenBank/DDBJ whole genome shotgun (WGS) entry which is preliminary data.</text>
</comment>
<dbReference type="OrthoDB" id="9800332at2"/>
<comment type="catalytic activity">
    <reaction evidence="10 11">
        <text>shikimate + ATP = 3-phosphoshikimate + ADP + H(+)</text>
        <dbReference type="Rhea" id="RHEA:13121"/>
        <dbReference type="ChEBI" id="CHEBI:15378"/>
        <dbReference type="ChEBI" id="CHEBI:30616"/>
        <dbReference type="ChEBI" id="CHEBI:36208"/>
        <dbReference type="ChEBI" id="CHEBI:145989"/>
        <dbReference type="ChEBI" id="CHEBI:456216"/>
        <dbReference type="EC" id="2.7.1.71"/>
    </reaction>
</comment>
<name>A0A179B776_9ACTO</name>
<keyword evidence="9 11" id="KW-0057">Aromatic amino acid biosynthesis</keyword>
<reference evidence="12 13" key="1">
    <citation type="submission" date="2016-04" db="EMBL/GenBank/DDBJ databases">
        <title>Peptidophaga gingivicola gen. nov., sp. nov., isolated from human subgingival plaque.</title>
        <authorList>
            <person name="Beall C.J."/>
            <person name="Mokrzan E.M."/>
            <person name="Griffen A.L."/>
            <person name="Leys E.J."/>
        </authorList>
    </citation>
    <scope>NUCLEOTIDE SEQUENCE [LARGE SCALE GENOMIC DNA]</scope>
    <source>
        <strain evidence="12 13">BA112</strain>
    </source>
</reference>
<dbReference type="InterPro" id="IPR027417">
    <property type="entry name" value="P-loop_NTPase"/>
</dbReference>
<dbReference type="GO" id="GO:0004765">
    <property type="term" value="F:shikimate kinase activity"/>
    <property type="evidence" value="ECO:0007669"/>
    <property type="project" value="UniProtKB-UniRule"/>
</dbReference>
<dbReference type="SUPFAM" id="SSF52540">
    <property type="entry name" value="P-loop containing nucleoside triphosphate hydrolases"/>
    <property type="match status" value="1"/>
</dbReference>
<dbReference type="PANTHER" id="PTHR21087:SF16">
    <property type="entry name" value="SHIKIMATE KINASE 1, CHLOROPLASTIC"/>
    <property type="match status" value="1"/>
</dbReference>
<dbReference type="STRING" id="1823756.A4H34_07125"/>
<comment type="caution">
    <text evidence="11">Lacks conserved residue(s) required for the propagation of feature annotation.</text>
</comment>
<keyword evidence="7 11" id="KW-0418">Kinase</keyword>
<dbReference type="EC" id="2.7.1.71" evidence="3 11"/>
<dbReference type="Gene3D" id="3.40.50.300">
    <property type="entry name" value="P-loop containing nucleotide triphosphate hydrolases"/>
    <property type="match status" value="1"/>
</dbReference>
<dbReference type="PANTHER" id="PTHR21087">
    <property type="entry name" value="SHIKIMATE KINASE"/>
    <property type="match status" value="1"/>
</dbReference>
<dbReference type="AlphaFoldDB" id="A0A179B776"/>
<comment type="cofactor">
    <cofactor evidence="11">
        <name>Mg(2+)</name>
        <dbReference type="ChEBI" id="CHEBI:18420"/>
    </cofactor>
    <text evidence="11">Binds 1 Mg(2+) ion per subunit.</text>
</comment>
<feature type="binding site" evidence="11">
    <location>
        <position position="118"/>
    </location>
    <ligand>
        <name>ATP</name>
        <dbReference type="ChEBI" id="CHEBI:30616"/>
    </ligand>
</feature>
<dbReference type="InterPro" id="IPR000623">
    <property type="entry name" value="Shikimate_kinase/TSH1"/>
</dbReference>
<dbReference type="InterPro" id="IPR031322">
    <property type="entry name" value="Shikimate/glucono_kinase"/>
</dbReference>
<evidence type="ECO:0000256" key="5">
    <source>
        <dbReference type="ARBA" id="ARBA00022679"/>
    </source>
</evidence>
<evidence type="ECO:0000313" key="13">
    <source>
        <dbReference type="Proteomes" id="UP000078368"/>
    </source>
</evidence>
<dbReference type="InterPro" id="IPR023000">
    <property type="entry name" value="Shikimate_kinase_CS"/>
</dbReference>
<dbReference type="RefSeq" id="WP_064231516.1">
    <property type="nucleotide sequence ID" value="NZ_LVZK01000001.1"/>
</dbReference>
<dbReference type="GO" id="GO:0005829">
    <property type="term" value="C:cytosol"/>
    <property type="evidence" value="ECO:0007669"/>
    <property type="project" value="TreeGrafter"/>
</dbReference>
<feature type="binding site" evidence="11">
    <location>
        <position position="16"/>
    </location>
    <ligand>
        <name>Mg(2+)</name>
        <dbReference type="ChEBI" id="CHEBI:18420"/>
    </ligand>
</feature>
<comment type="subcellular location">
    <subcellularLocation>
        <location evidence="11">Cytoplasm</location>
    </subcellularLocation>
</comment>
<evidence type="ECO:0000256" key="2">
    <source>
        <dbReference type="ARBA" id="ARBA00006997"/>
    </source>
</evidence>
<accession>A0A179B776</accession>
<keyword evidence="4 11" id="KW-0028">Amino-acid biosynthesis</keyword>
<dbReference type="GO" id="GO:0009073">
    <property type="term" value="P:aromatic amino acid family biosynthetic process"/>
    <property type="evidence" value="ECO:0007669"/>
    <property type="project" value="UniProtKB-KW"/>
</dbReference>
<evidence type="ECO:0000313" key="12">
    <source>
        <dbReference type="EMBL" id="OAP86874.1"/>
    </source>
</evidence>
<dbReference type="GO" id="GO:0009423">
    <property type="term" value="P:chorismate biosynthetic process"/>
    <property type="evidence" value="ECO:0007669"/>
    <property type="project" value="UniProtKB-UniRule"/>
</dbReference>
<keyword evidence="6 11" id="KW-0547">Nucleotide-binding</keyword>
<evidence type="ECO:0000256" key="8">
    <source>
        <dbReference type="ARBA" id="ARBA00022840"/>
    </source>
</evidence>
<dbReference type="PROSITE" id="PS01128">
    <property type="entry name" value="SHIKIMATE_KINASE"/>
    <property type="match status" value="1"/>
</dbReference>
<sequence>MSAKAVFIGMPGAGKSKVGRLVAEALGCDFQDSDDLIVQAEGRSIASIFSDDGETRFREIEAEVVARALLDFDGVLSLGGGAILAESTRKALRGHPVVLIDVDDAELVRRAKQSSVVRPLLAGDPAARMAALRSERDAWYREAALHTVTSDDGPVQRVVAEVLRLLGAGSEPRP</sequence>
<evidence type="ECO:0000256" key="11">
    <source>
        <dbReference type="HAMAP-Rule" id="MF_00109"/>
    </source>
</evidence>
<dbReference type="GO" id="GO:0005524">
    <property type="term" value="F:ATP binding"/>
    <property type="evidence" value="ECO:0007669"/>
    <property type="project" value="UniProtKB-UniRule"/>
</dbReference>
<dbReference type="EMBL" id="LVZK01000001">
    <property type="protein sequence ID" value="OAP86874.1"/>
    <property type="molecule type" value="Genomic_DNA"/>
</dbReference>
<dbReference type="GO" id="GO:0008652">
    <property type="term" value="P:amino acid biosynthetic process"/>
    <property type="evidence" value="ECO:0007669"/>
    <property type="project" value="UniProtKB-KW"/>
</dbReference>